<dbReference type="Gene3D" id="1.50.10.20">
    <property type="match status" value="1"/>
</dbReference>
<sequence length="397" mass="44113">MFLRVNWKSRCRWLIVGAWLLCAVSVGRGWCAAPAAATSISYKQKAALAIRSLQTLYDQRSGLYNTTGWWNSANAITTLADYARISGTSEFGPVFSNTFSAAQRKFPGFLNNYYDDEGWWALAWIDAYDLTNDGQYLSMAKSIFADMAEGWDDTCSGGIWWSKDRKYKNAIANELFLSVAAHLASRAKNSHERQQYRAWAMREWRWFSRSGMIGADHLVNDGLDARCTNNHKTAWTYNQGVILGALAELSRATRNSALLPVAQSIAAAVLSSPVLVGANGVLHEPCEPDCGGDGSQFKGIFLRNLRSLDETTPLPEYERFIFSNADSIWRGAREPDYRLGLSWSSPFGEANASTQSSAADALVGAAEVETLRASRFYIAHYRNPCRQCQSYVVCGTE</sequence>
<dbReference type="PANTHER" id="PTHR47791">
    <property type="entry name" value="MEIOTICALLY UP-REGULATED GENE 191 PROTEIN"/>
    <property type="match status" value="1"/>
</dbReference>
<evidence type="ECO:0000313" key="1">
    <source>
        <dbReference type="EMBL" id="AXC11941.1"/>
    </source>
</evidence>
<dbReference type="PANTHER" id="PTHR47791:SF1">
    <property type="entry name" value="ENDO MANNANASE, GH76 FAMILY (EUROFUNG)"/>
    <property type="match status" value="1"/>
</dbReference>
<gene>
    <name evidence="1" type="ORF">ACPOL_2625</name>
</gene>
<protein>
    <recommendedName>
        <fullName evidence="3">Alpha-1,6-mannanase</fullName>
    </recommendedName>
</protein>
<dbReference type="EMBL" id="CP030840">
    <property type="protein sequence ID" value="AXC11941.1"/>
    <property type="molecule type" value="Genomic_DNA"/>
</dbReference>
<dbReference type="InterPro" id="IPR005198">
    <property type="entry name" value="Glyco_hydro_76"/>
</dbReference>
<dbReference type="Pfam" id="PF03663">
    <property type="entry name" value="Glyco_hydro_76"/>
    <property type="match status" value="1"/>
</dbReference>
<dbReference type="OrthoDB" id="6387072at2"/>
<dbReference type="InterPro" id="IPR053169">
    <property type="entry name" value="MUG_Protein"/>
</dbReference>
<accession>A0A2Z5FYK2</accession>
<dbReference type="Proteomes" id="UP000253606">
    <property type="component" value="Chromosome"/>
</dbReference>
<evidence type="ECO:0008006" key="3">
    <source>
        <dbReference type="Google" id="ProtNLM"/>
    </source>
</evidence>
<keyword evidence="2" id="KW-1185">Reference proteome</keyword>
<dbReference type="InterPro" id="IPR008928">
    <property type="entry name" value="6-hairpin_glycosidase_sf"/>
</dbReference>
<name>A0A2Z5FYK2_9BACT</name>
<proteinExistence type="predicted"/>
<reference evidence="1 2" key="1">
    <citation type="journal article" date="2018" name="Front. Microbiol.">
        <title>Hydrolytic Capabilities as a Key to Environmental Success: Chitinolytic and Cellulolytic Acidobacteria From Acidic Sub-arctic Soils and Boreal Peatlands.</title>
        <authorList>
            <person name="Belova S.E."/>
            <person name="Ravin N.V."/>
            <person name="Pankratov T.A."/>
            <person name="Rakitin A.L."/>
            <person name="Ivanova A.A."/>
            <person name="Beletsky A.V."/>
            <person name="Mardanov A.V."/>
            <person name="Sinninghe Damste J.S."/>
            <person name="Dedysh S.N."/>
        </authorList>
    </citation>
    <scope>NUCLEOTIDE SEQUENCE [LARGE SCALE GENOMIC DNA]</scope>
    <source>
        <strain evidence="1 2">SBC82</strain>
    </source>
</reference>
<dbReference type="AlphaFoldDB" id="A0A2Z5FYK2"/>
<organism evidence="1 2">
    <name type="scientific">Acidisarcina polymorpha</name>
    <dbReference type="NCBI Taxonomy" id="2211140"/>
    <lineage>
        <taxon>Bacteria</taxon>
        <taxon>Pseudomonadati</taxon>
        <taxon>Acidobacteriota</taxon>
        <taxon>Terriglobia</taxon>
        <taxon>Terriglobales</taxon>
        <taxon>Acidobacteriaceae</taxon>
        <taxon>Acidisarcina</taxon>
    </lineage>
</organism>
<dbReference type="GO" id="GO:0005975">
    <property type="term" value="P:carbohydrate metabolic process"/>
    <property type="evidence" value="ECO:0007669"/>
    <property type="project" value="InterPro"/>
</dbReference>
<evidence type="ECO:0000313" key="2">
    <source>
        <dbReference type="Proteomes" id="UP000253606"/>
    </source>
</evidence>
<dbReference type="KEGG" id="abas:ACPOL_2625"/>
<dbReference type="SUPFAM" id="SSF48208">
    <property type="entry name" value="Six-hairpin glycosidases"/>
    <property type="match status" value="1"/>
</dbReference>
<dbReference type="RefSeq" id="WP_114207289.1">
    <property type="nucleotide sequence ID" value="NZ_CP030840.1"/>
</dbReference>